<reference evidence="2" key="1">
    <citation type="submission" date="2015-07" db="EMBL/GenBank/DDBJ databases">
        <title>Genome sequencing of Sunxiuqinia dokdonensis strain SK.</title>
        <authorList>
            <person name="Ahn S."/>
            <person name="Kim B.-C."/>
        </authorList>
    </citation>
    <scope>NUCLEOTIDE SEQUENCE [LARGE SCALE GENOMIC DNA]</scope>
    <source>
        <strain evidence="2">SK</strain>
    </source>
</reference>
<protein>
    <submittedName>
        <fullName evidence="1">Uncharacterized protein</fullName>
    </submittedName>
</protein>
<sequence>MKRLRVLYNFPTGDQDHLTNFFPFIKRSVPSYKKTHQAQQISLLPAYDPDNENQQ</sequence>
<gene>
    <name evidence="1" type="ORF">NC99_08930</name>
</gene>
<accession>A0A0L8VCV8</accession>
<evidence type="ECO:0000313" key="1">
    <source>
        <dbReference type="EMBL" id="KOH46299.1"/>
    </source>
</evidence>
<dbReference type="Proteomes" id="UP000036958">
    <property type="component" value="Unassembled WGS sequence"/>
</dbReference>
<keyword evidence="2" id="KW-1185">Reference proteome</keyword>
<dbReference type="EMBL" id="LGIA01000033">
    <property type="protein sequence ID" value="KOH46299.1"/>
    <property type="molecule type" value="Genomic_DNA"/>
</dbReference>
<comment type="caution">
    <text evidence="1">The sequence shown here is derived from an EMBL/GenBank/DDBJ whole genome shotgun (WGS) entry which is preliminary data.</text>
</comment>
<evidence type="ECO:0000313" key="2">
    <source>
        <dbReference type="Proteomes" id="UP000036958"/>
    </source>
</evidence>
<proteinExistence type="predicted"/>
<dbReference type="AlphaFoldDB" id="A0A0L8VCV8"/>
<dbReference type="STRING" id="1409788.NC99_08930"/>
<name>A0A0L8VCV8_9BACT</name>
<organism evidence="1 2">
    <name type="scientific">Sunxiuqinia dokdonensis</name>
    <dbReference type="NCBI Taxonomy" id="1409788"/>
    <lineage>
        <taxon>Bacteria</taxon>
        <taxon>Pseudomonadati</taxon>
        <taxon>Bacteroidota</taxon>
        <taxon>Bacteroidia</taxon>
        <taxon>Marinilabiliales</taxon>
        <taxon>Prolixibacteraceae</taxon>
        <taxon>Sunxiuqinia</taxon>
    </lineage>
</organism>